<sequence>MTDAPFQRARSPEAKARRRADILSAARAILDQEGSEAVTLQEIATRAGIVKSNIYRYFESREDILVELLLSDMAEMNDALADMDSADRGAEATARCIADAFVARPRFCLLVSLLAPTLEHNISPERLRAIKLQLLSEQKRAVASVCARCPDLRPDAAAEWTNMVFVLAAGLWPMTHPGPALARVLEAPEFAAFKLPFEDQFHSAALAALRGYIAGSGPDRTG</sequence>
<dbReference type="SUPFAM" id="SSF46689">
    <property type="entry name" value="Homeodomain-like"/>
    <property type="match status" value="1"/>
</dbReference>
<dbReference type="InterPro" id="IPR050109">
    <property type="entry name" value="HTH-type_TetR-like_transc_reg"/>
</dbReference>
<dbReference type="PROSITE" id="PS50977">
    <property type="entry name" value="HTH_TETR_2"/>
    <property type="match status" value="1"/>
</dbReference>
<dbReference type="RefSeq" id="WP_160852017.1">
    <property type="nucleotide sequence ID" value="NZ_WUWG01000001.1"/>
</dbReference>
<evidence type="ECO:0000256" key="4">
    <source>
        <dbReference type="PROSITE-ProRule" id="PRU00335"/>
    </source>
</evidence>
<dbReference type="InterPro" id="IPR001647">
    <property type="entry name" value="HTH_TetR"/>
</dbReference>
<dbReference type="PANTHER" id="PTHR30055">
    <property type="entry name" value="HTH-TYPE TRANSCRIPTIONAL REGULATOR RUTR"/>
    <property type="match status" value="1"/>
</dbReference>
<dbReference type="EMBL" id="WUWG01000001">
    <property type="protein sequence ID" value="MXU64538.1"/>
    <property type="molecule type" value="Genomic_DNA"/>
</dbReference>
<keyword evidence="1" id="KW-0805">Transcription regulation</keyword>
<name>A0A6B0TS27_9RHOB</name>
<dbReference type="Gene3D" id="1.10.357.10">
    <property type="entry name" value="Tetracycline Repressor, domain 2"/>
    <property type="match status" value="1"/>
</dbReference>
<dbReference type="Proteomes" id="UP000436016">
    <property type="component" value="Unassembled WGS sequence"/>
</dbReference>
<dbReference type="Pfam" id="PF00440">
    <property type="entry name" value="TetR_N"/>
    <property type="match status" value="1"/>
</dbReference>
<keyword evidence="7" id="KW-1185">Reference proteome</keyword>
<dbReference type="Pfam" id="PF17929">
    <property type="entry name" value="TetR_C_34"/>
    <property type="match status" value="1"/>
</dbReference>
<keyword evidence="3" id="KW-0804">Transcription</keyword>
<dbReference type="InterPro" id="IPR009057">
    <property type="entry name" value="Homeodomain-like_sf"/>
</dbReference>
<dbReference type="GO" id="GO:0003700">
    <property type="term" value="F:DNA-binding transcription factor activity"/>
    <property type="evidence" value="ECO:0007669"/>
    <property type="project" value="TreeGrafter"/>
</dbReference>
<protein>
    <submittedName>
        <fullName evidence="6">TetR family transcriptional regulator</fullName>
    </submittedName>
</protein>
<evidence type="ECO:0000256" key="2">
    <source>
        <dbReference type="ARBA" id="ARBA00023125"/>
    </source>
</evidence>
<proteinExistence type="predicted"/>
<keyword evidence="2 4" id="KW-0238">DNA-binding</keyword>
<dbReference type="GO" id="GO:0000976">
    <property type="term" value="F:transcription cis-regulatory region binding"/>
    <property type="evidence" value="ECO:0007669"/>
    <property type="project" value="TreeGrafter"/>
</dbReference>
<feature type="domain" description="HTH tetR-type" evidence="5">
    <location>
        <begin position="16"/>
        <end position="76"/>
    </location>
</feature>
<dbReference type="InterPro" id="IPR041483">
    <property type="entry name" value="TetR_C_34"/>
</dbReference>
<feature type="DNA-binding region" description="H-T-H motif" evidence="4">
    <location>
        <begin position="39"/>
        <end position="58"/>
    </location>
</feature>
<evidence type="ECO:0000256" key="3">
    <source>
        <dbReference type="ARBA" id="ARBA00023163"/>
    </source>
</evidence>
<comment type="caution">
    <text evidence="6">The sequence shown here is derived from an EMBL/GenBank/DDBJ whole genome shotgun (WGS) entry which is preliminary data.</text>
</comment>
<evidence type="ECO:0000259" key="5">
    <source>
        <dbReference type="PROSITE" id="PS50977"/>
    </source>
</evidence>
<reference evidence="6 7" key="1">
    <citation type="submission" date="2019-12" db="EMBL/GenBank/DDBJ databases">
        <title>Strain KN286 was isolated from seawater, which was collected from Caroline Seamount in the tropical western Pacific.</title>
        <authorList>
            <person name="Wang Q."/>
        </authorList>
    </citation>
    <scope>NUCLEOTIDE SEQUENCE [LARGE SCALE GENOMIC DNA]</scope>
    <source>
        <strain evidence="6 7">KN286</strain>
    </source>
</reference>
<dbReference type="PRINTS" id="PR00455">
    <property type="entry name" value="HTHTETR"/>
</dbReference>
<dbReference type="AlphaFoldDB" id="A0A6B0TS27"/>
<accession>A0A6B0TS27</accession>
<organism evidence="6 7">
    <name type="scientific">Oceanomicrobium pacificus</name>
    <dbReference type="NCBI Taxonomy" id="2692916"/>
    <lineage>
        <taxon>Bacteria</taxon>
        <taxon>Pseudomonadati</taxon>
        <taxon>Pseudomonadota</taxon>
        <taxon>Alphaproteobacteria</taxon>
        <taxon>Rhodobacterales</taxon>
        <taxon>Paracoccaceae</taxon>
        <taxon>Oceanomicrobium</taxon>
    </lineage>
</organism>
<gene>
    <name evidence="6" type="ORF">GSH16_03690</name>
</gene>
<dbReference type="PANTHER" id="PTHR30055:SF234">
    <property type="entry name" value="HTH-TYPE TRANSCRIPTIONAL REGULATOR BETI"/>
    <property type="match status" value="1"/>
</dbReference>
<evidence type="ECO:0000313" key="7">
    <source>
        <dbReference type="Proteomes" id="UP000436016"/>
    </source>
</evidence>
<evidence type="ECO:0000313" key="6">
    <source>
        <dbReference type="EMBL" id="MXU64538.1"/>
    </source>
</evidence>
<evidence type="ECO:0000256" key="1">
    <source>
        <dbReference type="ARBA" id="ARBA00023015"/>
    </source>
</evidence>